<dbReference type="EMBL" id="RXFM01000047">
    <property type="protein sequence ID" value="RST65979.1"/>
    <property type="molecule type" value="Genomic_DNA"/>
</dbReference>
<name>A0A3R9ZLJ2_9RICK</name>
<reference evidence="5" key="1">
    <citation type="submission" date="2018-11" db="EMBL/GenBank/DDBJ databases">
        <title>Phylogenetic, genomic, and biogeographic characterization of a novel and ubiquitous marine invertebrate-associated Rickettsiales parasite, Candidatus Marinoinvertebrata rohwerii, gen. nov., sp. nov.</title>
        <authorList>
            <person name="Klinges J.G."/>
            <person name="Rosales S.M."/>
            <person name="Mcminds R."/>
            <person name="Shaver E.C."/>
            <person name="Shantz A."/>
            <person name="Peters E.C."/>
            <person name="Burkepile D.E."/>
            <person name="Silliman B.R."/>
            <person name="Vega Thurber R.L."/>
        </authorList>
    </citation>
    <scope>NUCLEOTIDE SEQUENCE [LARGE SCALE GENOMIC DNA]</scope>
    <source>
        <strain evidence="5">a_cerv_44</strain>
    </source>
</reference>
<feature type="signal peptide" evidence="3">
    <location>
        <begin position="1"/>
        <end position="17"/>
    </location>
</feature>
<proteinExistence type="inferred from homology"/>
<dbReference type="Gene3D" id="2.60.40.2500">
    <property type="match status" value="1"/>
</dbReference>
<protein>
    <recommendedName>
        <fullName evidence="6">P-type conjugative transfer protein VirB9</fullName>
    </recommendedName>
</protein>
<keyword evidence="5" id="KW-1185">Reference proteome</keyword>
<evidence type="ECO:0008006" key="6">
    <source>
        <dbReference type="Google" id="ProtNLM"/>
    </source>
</evidence>
<dbReference type="InterPro" id="IPR010258">
    <property type="entry name" value="Conjugal_tfr_TrbG/VirB9/CagX"/>
</dbReference>
<gene>
    <name evidence="4" type="ORF">EIC27_03885</name>
</gene>
<dbReference type="Pfam" id="PF03524">
    <property type="entry name" value="CagX"/>
    <property type="match status" value="1"/>
</dbReference>
<evidence type="ECO:0000313" key="4">
    <source>
        <dbReference type="EMBL" id="RST65979.1"/>
    </source>
</evidence>
<accession>A0A3R9ZLJ2</accession>
<evidence type="ECO:0000313" key="5">
    <source>
        <dbReference type="Proteomes" id="UP000279470"/>
    </source>
</evidence>
<keyword evidence="2 3" id="KW-0732">Signal</keyword>
<organism evidence="4 5">
    <name type="scientific">Candidatus Aquarickettsia rohweri</name>
    <dbReference type="NCBI Taxonomy" id="2602574"/>
    <lineage>
        <taxon>Bacteria</taxon>
        <taxon>Pseudomonadati</taxon>
        <taxon>Pseudomonadota</taxon>
        <taxon>Alphaproteobacteria</taxon>
        <taxon>Rickettsiales</taxon>
        <taxon>Candidatus Midichloriaceae</taxon>
        <taxon>Candidatus Aquarickettsia</taxon>
    </lineage>
</organism>
<sequence length="239" mass="28248">MCLISFWYLFAISFIFASDNPISTDSRIKTLIYNPNEIFRLVVHFNFQTSVEFEKDEEIKTITTGNSYAWQLIPIDNRLFIKPLEDNILTNMTIITNKRVYQFEVQSKPYSGYVDNELVYVARFYFPSPDEKIDYPEIKKNDDKQDILEVKPYNFNYEMVGPVKYLPSKVFDDGLKTYIYYDKDITFKQPFIKVIKNNKVLKIKPNIVGDYLVIDNIGKHLELSFNNNVIEITNKNYIN</sequence>
<dbReference type="Proteomes" id="UP000279470">
    <property type="component" value="Unassembled WGS sequence"/>
</dbReference>
<comment type="caution">
    <text evidence="4">The sequence shown here is derived from an EMBL/GenBank/DDBJ whole genome shotgun (WGS) entry which is preliminary data.</text>
</comment>
<evidence type="ECO:0000256" key="2">
    <source>
        <dbReference type="ARBA" id="ARBA00022729"/>
    </source>
</evidence>
<dbReference type="OrthoDB" id="9815808at2"/>
<feature type="chain" id="PRO_5018694443" description="P-type conjugative transfer protein VirB9" evidence="3">
    <location>
        <begin position="18"/>
        <end position="239"/>
    </location>
</feature>
<dbReference type="CDD" id="cd06911">
    <property type="entry name" value="VirB9_CagX_TrbG"/>
    <property type="match status" value="1"/>
</dbReference>
<dbReference type="AlphaFoldDB" id="A0A3R9ZLJ2"/>
<comment type="similarity">
    <text evidence="1">Belongs to the TrbG/VirB9 family.</text>
</comment>
<dbReference type="InterPro" id="IPR038161">
    <property type="entry name" value="VirB9/CagX/TrbG_C_sf"/>
</dbReference>
<evidence type="ECO:0000256" key="3">
    <source>
        <dbReference type="SAM" id="SignalP"/>
    </source>
</evidence>
<dbReference type="InterPro" id="IPR033645">
    <property type="entry name" value="VirB9/CagX/TrbG_C"/>
</dbReference>
<evidence type="ECO:0000256" key="1">
    <source>
        <dbReference type="ARBA" id="ARBA00006135"/>
    </source>
</evidence>